<gene>
    <name evidence="1" type="ORF">GX50_07857</name>
</gene>
<dbReference type="STRING" id="73230.A0A2B7Z7K9"/>
<dbReference type="Proteomes" id="UP000226031">
    <property type="component" value="Unassembled WGS sequence"/>
</dbReference>
<proteinExistence type="predicted"/>
<dbReference type="AlphaFoldDB" id="A0A2B7Z7K9"/>
<protein>
    <submittedName>
        <fullName evidence="1">Uncharacterized protein</fullName>
    </submittedName>
</protein>
<name>A0A2B7Z7K9_9EURO</name>
<keyword evidence="2" id="KW-1185">Reference proteome</keyword>
<comment type="caution">
    <text evidence="1">The sequence shown here is derived from an EMBL/GenBank/DDBJ whole genome shotgun (WGS) entry which is preliminary data.</text>
</comment>
<evidence type="ECO:0000313" key="1">
    <source>
        <dbReference type="EMBL" id="PGH29400.1"/>
    </source>
</evidence>
<accession>A0A2B7Z7K9</accession>
<dbReference type="EMBL" id="PDND01000246">
    <property type="protein sequence ID" value="PGH29400.1"/>
    <property type="molecule type" value="Genomic_DNA"/>
</dbReference>
<sequence length="225" mass="25868">MEELGTRTRGWVYGSWSTCDIEVGRMAIPVLFVLRLALGSSQPVALVESFLADLYCELAYLSGRITHLVEVEETVEMQLKQLKLLSSQHVKGNLQQPDIVDRLGHVRTLVALARLFPGPEEAWRRWEDVLVWNKVYNPLEEEVFTCGVVYVFRCVVWYKLGDIGNSVESFQNAMQVLRRERVQFLISGVGAYRFHDACDQIQSTVVGIFYGEQRFFYIQLEKVNP</sequence>
<reference evidence="1 2" key="1">
    <citation type="submission" date="2017-10" db="EMBL/GenBank/DDBJ databases">
        <title>Comparative genomics in systemic dimorphic fungi from Ajellomycetaceae.</title>
        <authorList>
            <person name="Munoz J.F."/>
            <person name="Mcewen J.G."/>
            <person name="Clay O.K."/>
            <person name="Cuomo C.A."/>
        </authorList>
    </citation>
    <scope>NUCLEOTIDE SEQUENCE [LARGE SCALE GENOMIC DNA]</scope>
    <source>
        <strain evidence="1 2">UAMH4076</strain>
    </source>
</reference>
<organism evidence="1 2">
    <name type="scientific">[Emmonsia] crescens</name>
    <dbReference type="NCBI Taxonomy" id="73230"/>
    <lineage>
        <taxon>Eukaryota</taxon>
        <taxon>Fungi</taxon>
        <taxon>Dikarya</taxon>
        <taxon>Ascomycota</taxon>
        <taxon>Pezizomycotina</taxon>
        <taxon>Eurotiomycetes</taxon>
        <taxon>Eurotiomycetidae</taxon>
        <taxon>Onygenales</taxon>
        <taxon>Ajellomycetaceae</taxon>
        <taxon>Emergomyces</taxon>
    </lineage>
</organism>
<evidence type="ECO:0000313" key="2">
    <source>
        <dbReference type="Proteomes" id="UP000226031"/>
    </source>
</evidence>